<dbReference type="Proteomes" id="UP001172082">
    <property type="component" value="Unassembled WGS sequence"/>
</dbReference>
<sequence>MRKSEINFTIELDDENVPEKISWNASDKQGNDLSETKSLNISLWDDVNKNTLRIDLWTKEMPVHEMKQFYIDSLGGLAQSILSSTGDEFMASEMNALCEKFVEYLKKEMQGR</sequence>
<dbReference type="RefSeq" id="WP_346750026.1">
    <property type="nucleotide sequence ID" value="NZ_JAUJEA010000001.1"/>
</dbReference>
<proteinExistence type="predicted"/>
<evidence type="ECO:0000313" key="2">
    <source>
        <dbReference type="Proteomes" id="UP001172082"/>
    </source>
</evidence>
<accession>A0ABT8KJS5</accession>
<name>A0ABT8KJS5_9BACT</name>
<evidence type="ECO:0000313" key="1">
    <source>
        <dbReference type="EMBL" id="MDN5199998.1"/>
    </source>
</evidence>
<dbReference type="InterPro" id="IPR019854">
    <property type="entry name" value="Motility-assoc_prot_GldC"/>
</dbReference>
<dbReference type="EMBL" id="JAUJEA010000001">
    <property type="protein sequence ID" value="MDN5199998.1"/>
    <property type="molecule type" value="Genomic_DNA"/>
</dbReference>
<dbReference type="NCBIfam" id="TIGR03515">
    <property type="entry name" value="GldC"/>
    <property type="match status" value="1"/>
</dbReference>
<organism evidence="1 2">
    <name type="scientific">Splendidivirga corallicola</name>
    <dbReference type="NCBI Taxonomy" id="3051826"/>
    <lineage>
        <taxon>Bacteria</taxon>
        <taxon>Pseudomonadati</taxon>
        <taxon>Bacteroidota</taxon>
        <taxon>Cytophagia</taxon>
        <taxon>Cytophagales</taxon>
        <taxon>Splendidivirgaceae</taxon>
        <taxon>Splendidivirga</taxon>
    </lineage>
</organism>
<keyword evidence="2" id="KW-1185">Reference proteome</keyword>
<dbReference type="Pfam" id="PF19937">
    <property type="entry name" value="GldC-like"/>
    <property type="match status" value="1"/>
</dbReference>
<gene>
    <name evidence="1" type="primary">gldC</name>
    <name evidence="1" type="ORF">QQ008_01465</name>
</gene>
<protein>
    <submittedName>
        <fullName evidence="1">Gliding motility protein GldC</fullName>
    </submittedName>
</protein>
<reference evidence="1" key="1">
    <citation type="submission" date="2023-06" db="EMBL/GenBank/DDBJ databases">
        <title>Genomic of Parafulvivirga corallium.</title>
        <authorList>
            <person name="Wang G."/>
        </authorList>
    </citation>
    <scope>NUCLEOTIDE SEQUENCE</scope>
    <source>
        <strain evidence="1">BMA10</strain>
    </source>
</reference>
<comment type="caution">
    <text evidence="1">The sequence shown here is derived from an EMBL/GenBank/DDBJ whole genome shotgun (WGS) entry which is preliminary data.</text>
</comment>